<sequence length="226" mass="24962">MPESITLYTAKVELALEEAKAPYTKFQINLQNKPDWYAPLVNPASKVPAIAYGGPAVAAHQPSPKSTKLTESLVLIEFVADSFPDGHLLPADPVLRAKVRFFIDVVSTKFVPTWTAFVSGKSTADAFVSATEQVTALLPETGFAVGEYSTADIAVTPFLARAFTALKNDLGLYPAGEGKKLYDLFHTPRFERLQKYWHDVSSRSSFKATFDEAYVIEKYSARFARQ</sequence>
<dbReference type="CDD" id="cd00570">
    <property type="entry name" value="GST_N_family"/>
    <property type="match status" value="1"/>
</dbReference>
<dbReference type="Gene3D" id="3.40.30.10">
    <property type="entry name" value="Glutaredoxin"/>
    <property type="match status" value="1"/>
</dbReference>
<proteinExistence type="predicted"/>
<dbReference type="InterPro" id="IPR036249">
    <property type="entry name" value="Thioredoxin-like_sf"/>
</dbReference>
<dbReference type="PROSITE" id="PS50404">
    <property type="entry name" value="GST_NTER"/>
    <property type="match status" value="1"/>
</dbReference>
<dbReference type="Gene3D" id="1.20.1050.10">
    <property type="match status" value="1"/>
</dbReference>
<dbReference type="AlphaFoldDB" id="A0A2U8JGS0"/>
<name>A0A2U8JGS0_9APHY</name>
<evidence type="ECO:0000259" key="1">
    <source>
        <dbReference type="PROSITE" id="PS50404"/>
    </source>
</evidence>
<dbReference type="Pfam" id="PF13417">
    <property type="entry name" value="GST_N_3"/>
    <property type="match status" value="1"/>
</dbReference>
<dbReference type="GO" id="GO:0016740">
    <property type="term" value="F:transferase activity"/>
    <property type="evidence" value="ECO:0007669"/>
    <property type="project" value="UniProtKB-KW"/>
</dbReference>
<dbReference type="GO" id="GO:0005737">
    <property type="term" value="C:cytoplasm"/>
    <property type="evidence" value="ECO:0007669"/>
    <property type="project" value="TreeGrafter"/>
</dbReference>
<evidence type="ECO:0000313" key="2">
    <source>
        <dbReference type="EMBL" id="AWK67884.1"/>
    </source>
</evidence>
<dbReference type="SFLD" id="SFLDG00358">
    <property type="entry name" value="Main_(cytGST)"/>
    <property type="match status" value="1"/>
</dbReference>
<dbReference type="SFLD" id="SFLDS00019">
    <property type="entry name" value="Glutathione_Transferase_(cytos"/>
    <property type="match status" value="1"/>
</dbReference>
<dbReference type="EMBL" id="MF327528">
    <property type="protein sequence ID" value="AWK67884.1"/>
    <property type="molecule type" value="Genomic_DNA"/>
</dbReference>
<protein>
    <submittedName>
        <fullName evidence="2">Glutathione transferase-like protein</fullName>
    </submittedName>
</protein>
<dbReference type="PANTHER" id="PTHR43968">
    <property type="match status" value="1"/>
</dbReference>
<dbReference type="SUPFAM" id="SSF52833">
    <property type="entry name" value="Thioredoxin-like"/>
    <property type="match status" value="1"/>
</dbReference>
<dbReference type="InterPro" id="IPR036282">
    <property type="entry name" value="Glutathione-S-Trfase_C_sf"/>
</dbReference>
<reference evidence="2" key="1">
    <citation type="submission" date="2017-06" db="EMBL/GenBank/DDBJ databases">
        <authorList>
            <person name="Kim H.J."/>
            <person name="Triplett B.A."/>
        </authorList>
    </citation>
    <scope>NUCLEOTIDE SEQUENCE</scope>
</reference>
<dbReference type="InterPro" id="IPR040079">
    <property type="entry name" value="Glutathione_S-Trfase"/>
</dbReference>
<organism evidence="2">
    <name type="scientific">Sparassis latifolia</name>
    <dbReference type="NCBI Taxonomy" id="1202976"/>
    <lineage>
        <taxon>Eukaryota</taxon>
        <taxon>Fungi</taxon>
        <taxon>Dikarya</taxon>
        <taxon>Basidiomycota</taxon>
        <taxon>Agaricomycotina</taxon>
        <taxon>Agaricomycetes</taxon>
        <taxon>Polyporales</taxon>
        <taxon>Sparassidaceae</taxon>
        <taxon>Sparassis</taxon>
    </lineage>
</organism>
<feature type="domain" description="GST N-terminal" evidence="1">
    <location>
        <begin position="1"/>
        <end position="87"/>
    </location>
</feature>
<keyword evidence="2" id="KW-0808">Transferase</keyword>
<dbReference type="InterPro" id="IPR050983">
    <property type="entry name" value="GST_Omega/HSP26"/>
</dbReference>
<accession>A0A2U8JGS0</accession>
<dbReference type="SUPFAM" id="SSF47616">
    <property type="entry name" value="GST C-terminal domain-like"/>
    <property type="match status" value="1"/>
</dbReference>
<dbReference type="PANTHER" id="PTHR43968:SF6">
    <property type="entry name" value="GLUTATHIONE S-TRANSFERASE OMEGA"/>
    <property type="match status" value="1"/>
</dbReference>
<dbReference type="InterPro" id="IPR004045">
    <property type="entry name" value="Glutathione_S-Trfase_N"/>
</dbReference>